<keyword evidence="2" id="KW-1185">Reference proteome</keyword>
<feature type="non-terminal residue" evidence="1">
    <location>
        <position position="1"/>
    </location>
</feature>
<proteinExistence type="predicted"/>
<comment type="caution">
    <text evidence="1">The sequence shown here is derived from an EMBL/GenBank/DDBJ whole genome shotgun (WGS) entry which is preliminary data.</text>
</comment>
<organism evidence="1 2">
    <name type="scientific">Xenoophorus captivus</name>
    <dbReference type="NCBI Taxonomy" id="1517983"/>
    <lineage>
        <taxon>Eukaryota</taxon>
        <taxon>Metazoa</taxon>
        <taxon>Chordata</taxon>
        <taxon>Craniata</taxon>
        <taxon>Vertebrata</taxon>
        <taxon>Euteleostomi</taxon>
        <taxon>Actinopterygii</taxon>
        <taxon>Neopterygii</taxon>
        <taxon>Teleostei</taxon>
        <taxon>Neoteleostei</taxon>
        <taxon>Acanthomorphata</taxon>
        <taxon>Ovalentaria</taxon>
        <taxon>Atherinomorphae</taxon>
        <taxon>Cyprinodontiformes</taxon>
        <taxon>Goodeidae</taxon>
        <taxon>Xenoophorus</taxon>
    </lineage>
</organism>
<sequence>ASLRTTELKWHRVRPHVDHIIWPDGKQVVLLAEVIMLFLPHDHPMIMIIFMD</sequence>
<gene>
    <name evidence="1" type="primary">AHCYL2_3</name>
    <name evidence="1" type="ORF">XENOCAPTIV_029633</name>
</gene>
<reference evidence="1 2" key="1">
    <citation type="submission" date="2021-06" db="EMBL/GenBank/DDBJ databases">
        <authorList>
            <person name="Palmer J.M."/>
        </authorList>
    </citation>
    <scope>NUCLEOTIDE SEQUENCE [LARGE SCALE GENOMIC DNA]</scope>
    <source>
        <strain evidence="1 2">XC_2019</strain>
        <tissue evidence="1">Muscle</tissue>
    </source>
</reference>
<evidence type="ECO:0000313" key="1">
    <source>
        <dbReference type="EMBL" id="MEQ2203406.1"/>
    </source>
</evidence>
<dbReference type="Proteomes" id="UP001434883">
    <property type="component" value="Unassembled WGS sequence"/>
</dbReference>
<dbReference type="Gene3D" id="3.40.50.720">
    <property type="entry name" value="NAD(P)-binding Rossmann-like Domain"/>
    <property type="match status" value="1"/>
</dbReference>
<name>A0ABV0R6W5_9TELE</name>
<accession>A0ABV0R6W5</accession>
<dbReference type="EMBL" id="JAHRIN010034479">
    <property type="protein sequence ID" value="MEQ2203406.1"/>
    <property type="molecule type" value="Genomic_DNA"/>
</dbReference>
<evidence type="ECO:0000313" key="2">
    <source>
        <dbReference type="Proteomes" id="UP001434883"/>
    </source>
</evidence>
<protein>
    <submittedName>
        <fullName evidence="1">Adenosylhomocysteinase 3</fullName>
    </submittedName>
</protein>